<evidence type="ECO:0000256" key="8">
    <source>
        <dbReference type="RuleBase" id="RU369109"/>
    </source>
</evidence>
<dbReference type="GO" id="GO:0016671">
    <property type="term" value="F:oxidoreductase activity, acting on a sulfur group of donors, disulfide as acceptor"/>
    <property type="evidence" value="ECO:0007669"/>
    <property type="project" value="UniProtKB-UniRule"/>
</dbReference>
<keyword evidence="8" id="KW-0560">Oxidoreductase</keyword>
<keyword evidence="8" id="KW-0676">Redox-active center</keyword>
<dbReference type="EMBL" id="JARO02004540">
    <property type="protein sequence ID" value="KPP68353.1"/>
    <property type="molecule type" value="Genomic_DNA"/>
</dbReference>
<proteinExistence type="inferred from homology"/>
<dbReference type="InterPro" id="IPR003119">
    <property type="entry name" value="SAP_A"/>
</dbReference>
<dbReference type="GeneTree" id="ENSGT00940000164804"/>
<keyword evidence="8" id="KW-0391">Immunity</keyword>
<evidence type="ECO:0000256" key="1">
    <source>
        <dbReference type="ARBA" id="ARBA00005679"/>
    </source>
</evidence>
<dbReference type="OrthoDB" id="958254at2759"/>
<protein>
    <recommendedName>
        <fullName evidence="8">Gamma-interferon-inducible lysosomal thiol reductase</fullName>
        <ecNumber evidence="8">1.8.-.-</ecNumber>
    </recommendedName>
    <alternativeName>
        <fullName evidence="8">Gamma-interferon-inducible protein IP-30</fullName>
    </alternativeName>
</protein>
<evidence type="ECO:0000256" key="6">
    <source>
        <dbReference type="ARBA" id="ARBA00023180"/>
    </source>
</evidence>
<dbReference type="GeneID" id="108930498"/>
<comment type="similarity">
    <text evidence="1 8">Belongs to the GILT family.</text>
</comment>
<gene>
    <name evidence="12" type="primary">ifi30</name>
    <name evidence="11" type="ORF">Z043_112976</name>
</gene>
<keyword evidence="5 8" id="KW-1015">Disulfide bond</keyword>
<keyword evidence="6 8" id="KW-0325">Glycoprotein</keyword>
<feature type="signal peptide" evidence="9">
    <location>
        <begin position="1"/>
        <end position="21"/>
    </location>
</feature>
<dbReference type="GO" id="GO:0005764">
    <property type="term" value="C:lysosome"/>
    <property type="evidence" value="ECO:0007669"/>
    <property type="project" value="UniProtKB-SubCell"/>
</dbReference>
<keyword evidence="8" id="KW-0458">Lysosome</keyword>
<dbReference type="GO" id="GO:0002376">
    <property type="term" value="P:immune system process"/>
    <property type="evidence" value="ECO:0007669"/>
    <property type="project" value="UniProtKB-KW"/>
</dbReference>
<dbReference type="Proteomes" id="UP000034805">
    <property type="component" value="Unassembled WGS sequence"/>
</dbReference>
<evidence type="ECO:0000256" key="7">
    <source>
        <dbReference type="ARBA" id="ARBA00059163"/>
    </source>
</evidence>
<dbReference type="Pfam" id="PF02199">
    <property type="entry name" value="SapA"/>
    <property type="match status" value="1"/>
</dbReference>
<evidence type="ECO:0000256" key="5">
    <source>
        <dbReference type="ARBA" id="ARBA00023157"/>
    </source>
</evidence>
<dbReference type="Pfam" id="PF03227">
    <property type="entry name" value="GILT"/>
    <property type="match status" value="1"/>
</dbReference>
<dbReference type="InterPro" id="IPR004911">
    <property type="entry name" value="Interferon-induced_GILT"/>
</dbReference>
<sequence>MKVAVLLFVVGFCYTVDRSESKPSPSCGFPPSQWCRTLEIAAECGVYKQCLELNSTRANVADPPVEVGLYYESLCPGCRSFLVLQLYPTWLMLHDIMTVKLVPYGNAQETNNKEPYTFSCQHGEQECLGNMMETCVMNITGGEGFPIIYCMESSTDVIAAGEPCLKLYAPTVTWESVMSCVKGDVGNKLMHNNAQETNALKPPHQYVPWVTINGKHTEDLQDKAMSSLFNLVCSLYKGEKPAACTGAFKKLDQSYC</sequence>
<comment type="subunit">
    <text evidence="2 8">Dimer; disulfide-linked.</text>
</comment>
<keyword evidence="3 8" id="KW-0964">Secreted</keyword>
<evidence type="ECO:0000256" key="3">
    <source>
        <dbReference type="ARBA" id="ARBA00022525"/>
    </source>
</evidence>
<feature type="chain" id="PRO_5010625082" description="Gamma-interferon-inducible lysosomal thiol reductase" evidence="9">
    <location>
        <begin position="22"/>
        <end position="256"/>
    </location>
</feature>
<dbReference type="KEGG" id="sfm:108930498"/>
<evidence type="ECO:0000313" key="13">
    <source>
        <dbReference type="Proteomes" id="UP000034805"/>
    </source>
</evidence>
<name>A0A0N8JZ50_SCLFO</name>
<dbReference type="AlphaFoldDB" id="A0A0N8JZ50"/>
<dbReference type="PROSITE" id="PS51110">
    <property type="entry name" value="SAP_A"/>
    <property type="match status" value="1"/>
</dbReference>
<evidence type="ECO:0000256" key="9">
    <source>
        <dbReference type="SAM" id="SignalP"/>
    </source>
</evidence>
<evidence type="ECO:0000256" key="4">
    <source>
        <dbReference type="ARBA" id="ARBA00022729"/>
    </source>
</evidence>
<evidence type="ECO:0000256" key="2">
    <source>
        <dbReference type="ARBA" id="ARBA00011615"/>
    </source>
</evidence>
<keyword evidence="4 8" id="KW-0732">Signal</keyword>
<evidence type="ECO:0000259" key="10">
    <source>
        <dbReference type="PROSITE" id="PS51110"/>
    </source>
</evidence>
<keyword evidence="14" id="KW-1185">Reference proteome</keyword>
<comment type="subcellular location">
    <subcellularLocation>
        <location evidence="8">Secreted</location>
    </subcellularLocation>
    <subcellularLocation>
        <location evidence="8">Lysosome</location>
    </subcellularLocation>
</comment>
<accession>A0A0N8JZ50</accession>
<reference evidence="11 13" key="1">
    <citation type="submission" date="2015-08" db="EMBL/GenBank/DDBJ databases">
        <title>The genome of the Asian arowana (Scleropages formosus).</title>
        <authorList>
            <person name="Tan M.H."/>
            <person name="Gan H.M."/>
            <person name="Croft L.J."/>
            <person name="Austin C.M."/>
        </authorList>
    </citation>
    <scope>NUCLEOTIDE SEQUENCE [LARGE SCALE GENOMIC DNA]</scope>
    <source>
        <strain evidence="11">Aro1</strain>
    </source>
</reference>
<dbReference type="GO" id="GO:0005576">
    <property type="term" value="C:extracellular region"/>
    <property type="evidence" value="ECO:0007669"/>
    <property type="project" value="UniProtKB-SubCell"/>
</dbReference>
<reference evidence="12" key="3">
    <citation type="submission" date="2025-05" db="UniProtKB">
        <authorList>
            <consortium name="Ensembl"/>
        </authorList>
    </citation>
    <scope>IDENTIFICATION</scope>
</reference>
<dbReference type="CTD" id="565583"/>
<evidence type="ECO:0000313" key="11">
    <source>
        <dbReference type="EMBL" id="KPP68353.1"/>
    </source>
</evidence>
<comment type="function">
    <text evidence="8">Lysosomal thiol reductase that can reduce protein disulfide bonds. Facilitates the complete unfolding of proteins destined for lysosomal degradation. Plays an important role in antigen processing.</text>
</comment>
<evidence type="ECO:0000313" key="12">
    <source>
        <dbReference type="Ensembl" id="ENSSFOP00015069555.1"/>
    </source>
</evidence>
<reference evidence="12 14" key="2">
    <citation type="submission" date="2019-04" db="EMBL/GenBank/DDBJ databases">
        <authorList>
            <consortium name="Wellcome Sanger Institute Data Sharing"/>
        </authorList>
    </citation>
    <scope>NUCLEOTIDE SEQUENCE [LARGE SCALE GENOMIC DNA]</scope>
</reference>
<dbReference type="Proteomes" id="UP000694397">
    <property type="component" value="Chromosome 9"/>
</dbReference>
<dbReference type="PANTHER" id="PTHR13234:SF8">
    <property type="entry name" value="GAMMA-INTERFERON-INDUCIBLE LYSOSOMAL THIOL REDUCTASE"/>
    <property type="match status" value="1"/>
</dbReference>
<dbReference type="STRING" id="113540.ENSSFOP00015069555"/>
<comment type="function">
    <text evidence="7">Lysosomal thiol reductase that can reduce protein disulfide bonds. May facilitate the complete unfolding of proteins destined for lysosomal degradation. Plays an important role in antigen processing. Facilitates the generation of MHC class II-restricted epitodes from disulfide bond-containing antigen by the endocytic reduction of disulfide bonds. Also facilitates MHC class I-restricted recognition of exogenous antigens containing disulfide bonds by CD8+ T-cells or crosspresentation.</text>
</comment>
<dbReference type="Ensembl" id="ENSSFOT00015070998.1">
    <property type="protein sequence ID" value="ENSSFOP00015069555.1"/>
    <property type="gene ID" value="ENSSFOG00015029486.1"/>
</dbReference>
<evidence type="ECO:0000313" key="14">
    <source>
        <dbReference type="Proteomes" id="UP000694397"/>
    </source>
</evidence>
<organism evidence="11 13">
    <name type="scientific">Scleropages formosus</name>
    <name type="common">Asian bonytongue</name>
    <name type="synonym">Osteoglossum formosum</name>
    <dbReference type="NCBI Taxonomy" id="113540"/>
    <lineage>
        <taxon>Eukaryota</taxon>
        <taxon>Metazoa</taxon>
        <taxon>Chordata</taxon>
        <taxon>Craniata</taxon>
        <taxon>Vertebrata</taxon>
        <taxon>Euteleostomi</taxon>
        <taxon>Actinopterygii</taxon>
        <taxon>Neopterygii</taxon>
        <taxon>Teleostei</taxon>
        <taxon>Osteoglossocephala</taxon>
        <taxon>Osteoglossomorpha</taxon>
        <taxon>Osteoglossiformes</taxon>
        <taxon>Osteoglossidae</taxon>
        <taxon>Scleropages</taxon>
    </lineage>
</organism>
<feature type="domain" description="Saposin A-type" evidence="10">
    <location>
        <begin position="20"/>
        <end position="60"/>
    </location>
</feature>
<dbReference type="PANTHER" id="PTHR13234">
    <property type="entry name" value="GAMMA-INTERFERON INDUCIBLE LYSOSOMAL THIOL REDUCTASE GILT"/>
    <property type="match status" value="1"/>
</dbReference>
<dbReference type="EC" id="1.8.-.-" evidence="8"/>